<dbReference type="EMBL" id="CM045771">
    <property type="protein sequence ID" value="KAI7988286.1"/>
    <property type="molecule type" value="Genomic_DNA"/>
</dbReference>
<accession>A0ACC0FHQ2</accession>
<protein>
    <submittedName>
        <fullName evidence="1">Uncharacterized protein</fullName>
    </submittedName>
</protein>
<proteinExistence type="predicted"/>
<keyword evidence="2" id="KW-1185">Reference proteome</keyword>
<reference evidence="1 2" key="1">
    <citation type="journal article" date="2022" name="Plant J.">
        <title>Chromosome-level genome of Camellia lanceoleosa provides a valuable resource for understanding genome evolution and self-incompatibility.</title>
        <authorList>
            <person name="Gong W."/>
            <person name="Xiao S."/>
            <person name="Wang L."/>
            <person name="Liao Z."/>
            <person name="Chang Y."/>
            <person name="Mo W."/>
            <person name="Hu G."/>
            <person name="Li W."/>
            <person name="Zhao G."/>
            <person name="Zhu H."/>
            <person name="Hu X."/>
            <person name="Ji K."/>
            <person name="Xiang X."/>
            <person name="Song Q."/>
            <person name="Yuan D."/>
            <person name="Jin S."/>
            <person name="Zhang L."/>
        </authorList>
    </citation>
    <scope>NUCLEOTIDE SEQUENCE [LARGE SCALE GENOMIC DNA]</scope>
    <source>
        <strain evidence="1">SQ_2022a</strain>
    </source>
</reference>
<dbReference type="Proteomes" id="UP001060215">
    <property type="component" value="Chromosome 14"/>
</dbReference>
<evidence type="ECO:0000313" key="1">
    <source>
        <dbReference type="EMBL" id="KAI7988286.1"/>
    </source>
</evidence>
<organism evidence="1 2">
    <name type="scientific">Camellia lanceoleosa</name>
    <dbReference type="NCBI Taxonomy" id="1840588"/>
    <lineage>
        <taxon>Eukaryota</taxon>
        <taxon>Viridiplantae</taxon>
        <taxon>Streptophyta</taxon>
        <taxon>Embryophyta</taxon>
        <taxon>Tracheophyta</taxon>
        <taxon>Spermatophyta</taxon>
        <taxon>Magnoliopsida</taxon>
        <taxon>eudicotyledons</taxon>
        <taxon>Gunneridae</taxon>
        <taxon>Pentapetalae</taxon>
        <taxon>asterids</taxon>
        <taxon>Ericales</taxon>
        <taxon>Theaceae</taxon>
        <taxon>Camellia</taxon>
    </lineage>
</organism>
<gene>
    <name evidence="1" type="ORF">LOK49_LG13G02485</name>
</gene>
<evidence type="ECO:0000313" key="2">
    <source>
        <dbReference type="Proteomes" id="UP001060215"/>
    </source>
</evidence>
<comment type="caution">
    <text evidence="1">The sequence shown here is derived from an EMBL/GenBank/DDBJ whole genome shotgun (WGS) entry which is preliminary data.</text>
</comment>
<sequence length="208" mass="24041">MNQNETNEEERKMKEMQTTIEKQEDRIQKLQSTAFQLANFYFIFQGVIFTVISNGNSSLRCKDWWFPLILSLIAASLNLCALLMIGVKYKRSLEQQDLNWCDYEQHEKIRLEQHSGHPQTSSNNNNNGNTRIQLNQDPFTKHQRNAYLFLCMSLFIGFSLLTFVGCWMILCKGGNEFKKLKGAAAVDDDDGCVMLCDRGKCIRVCPLY</sequence>
<name>A0ACC0FHQ2_9ERIC</name>